<comment type="caution">
    <text evidence="1">The sequence shown here is derived from an EMBL/GenBank/DDBJ whole genome shotgun (WGS) entry which is preliminary data.</text>
</comment>
<dbReference type="Proteomes" id="UP000660070">
    <property type="component" value="Unassembled WGS sequence"/>
</dbReference>
<name>A0ABS0FEE6_9FLAO</name>
<dbReference type="RefSeq" id="WP_196080496.1">
    <property type="nucleotide sequence ID" value="NZ_JADPVI010000003.1"/>
</dbReference>
<gene>
    <name evidence="1" type="ORF">IV494_12670</name>
</gene>
<evidence type="ECO:0000313" key="2">
    <source>
        <dbReference type="Proteomes" id="UP000660070"/>
    </source>
</evidence>
<sequence length="235" mass="27057">MKQFIALIIIATFQLSCEENSKPNSKDNIKLSLTESCKCFDGIGSLKNDEPKLTYLFKNNRSVSICGFIDNEMHEEGFIISEFNIFDCDDGKSYVQYGAVKMCRIVEKENELEIQDLRYLPVGDDWSWTLIQIGEQTIKPNGDELYVSELKSKIQPYTISKKQADDFLHSLKQGEGFNSDWEQIIGRLEALSIIGDKRAWNILKDLEKYTGRKFDGALAETWKESVVNIKWIQKQ</sequence>
<accession>A0ABS0FEE6</accession>
<evidence type="ECO:0008006" key="3">
    <source>
        <dbReference type="Google" id="ProtNLM"/>
    </source>
</evidence>
<keyword evidence="2" id="KW-1185">Reference proteome</keyword>
<organism evidence="1 2">
    <name type="scientific">Kaistella gelatinilytica</name>
    <dbReference type="NCBI Taxonomy" id="2787636"/>
    <lineage>
        <taxon>Bacteria</taxon>
        <taxon>Pseudomonadati</taxon>
        <taxon>Bacteroidota</taxon>
        <taxon>Flavobacteriia</taxon>
        <taxon>Flavobacteriales</taxon>
        <taxon>Weeksellaceae</taxon>
        <taxon>Chryseobacterium group</taxon>
        <taxon>Kaistella</taxon>
    </lineage>
</organism>
<dbReference type="EMBL" id="JADPVI010000003">
    <property type="protein sequence ID" value="MBF8458032.1"/>
    <property type="molecule type" value="Genomic_DNA"/>
</dbReference>
<protein>
    <recommendedName>
        <fullName evidence="3">Lipoprotein</fullName>
    </recommendedName>
</protein>
<evidence type="ECO:0000313" key="1">
    <source>
        <dbReference type="EMBL" id="MBF8458032.1"/>
    </source>
</evidence>
<proteinExistence type="predicted"/>
<reference evidence="1 2" key="1">
    <citation type="submission" date="2020-11" db="EMBL/GenBank/DDBJ databases">
        <title>Kaistella gelatinilytica sp. nov., a flavobacterium isolated from Antarctic Soil.</title>
        <authorList>
            <person name="Li J."/>
        </authorList>
    </citation>
    <scope>NUCLEOTIDE SEQUENCE [LARGE SCALE GENOMIC DNA]</scope>
    <source>
        <strain evidence="1 2">G5-32</strain>
    </source>
</reference>